<dbReference type="PANTHER" id="PTHR12387:SF0">
    <property type="entry name" value="26S PROTEASOME NON-ATPASE REGULATORY SUBUNIT 8"/>
    <property type="match status" value="1"/>
</dbReference>
<dbReference type="Proteomes" id="UP000008909">
    <property type="component" value="Unassembled WGS sequence"/>
</dbReference>
<gene>
    <name evidence="3" type="ORF">CLF_101447</name>
</gene>
<dbReference type="Pfam" id="PF10075">
    <property type="entry name" value="CSN8_PSD8_EIF3K"/>
    <property type="match status" value="1"/>
</dbReference>
<dbReference type="EMBL" id="DF142881">
    <property type="protein sequence ID" value="GAA48309.1"/>
    <property type="molecule type" value="Genomic_DNA"/>
</dbReference>
<evidence type="ECO:0000313" key="4">
    <source>
        <dbReference type="Proteomes" id="UP000008909"/>
    </source>
</evidence>
<dbReference type="Gene3D" id="1.25.40.990">
    <property type="match status" value="1"/>
</dbReference>
<dbReference type="GO" id="GO:0008541">
    <property type="term" value="C:proteasome regulatory particle, lid subcomplex"/>
    <property type="evidence" value="ECO:0007669"/>
    <property type="project" value="TreeGrafter"/>
</dbReference>
<evidence type="ECO:0000313" key="3">
    <source>
        <dbReference type="EMBL" id="GAA48309.1"/>
    </source>
</evidence>
<dbReference type="AlphaFoldDB" id="G7Y5S3"/>
<dbReference type="GO" id="GO:0005634">
    <property type="term" value="C:nucleus"/>
    <property type="evidence" value="ECO:0007669"/>
    <property type="project" value="TreeGrafter"/>
</dbReference>
<name>G7Y5S3_CLOSI</name>
<reference evidence="3" key="1">
    <citation type="journal article" date="2011" name="Genome Biol.">
        <title>The draft genome of the carcinogenic human liver fluke Clonorchis sinensis.</title>
        <authorList>
            <person name="Wang X."/>
            <person name="Chen W."/>
            <person name="Huang Y."/>
            <person name="Sun J."/>
            <person name="Men J."/>
            <person name="Liu H."/>
            <person name="Luo F."/>
            <person name="Guo L."/>
            <person name="Lv X."/>
            <person name="Deng C."/>
            <person name="Zhou C."/>
            <person name="Fan Y."/>
            <person name="Li X."/>
            <person name="Huang L."/>
            <person name="Hu Y."/>
            <person name="Liang C."/>
            <person name="Hu X."/>
            <person name="Xu J."/>
            <person name="Yu X."/>
        </authorList>
    </citation>
    <scope>NUCLEOTIDE SEQUENCE [LARGE SCALE GENOMIC DNA]</scope>
    <source>
        <strain evidence="3">Henan</strain>
    </source>
</reference>
<evidence type="ECO:0000259" key="2">
    <source>
        <dbReference type="Pfam" id="PF10075"/>
    </source>
</evidence>
<feature type="domain" description="CSN8/PSMD8/EIF3K" evidence="2">
    <location>
        <begin position="34"/>
        <end position="147"/>
    </location>
</feature>
<dbReference type="InterPro" id="IPR006746">
    <property type="entry name" value="26S_Psome_Rpn12"/>
</dbReference>
<protein>
    <submittedName>
        <fullName evidence="3">26S proteasome regulatory subunit N12</fullName>
    </submittedName>
</protein>
<proteinExistence type="predicted"/>
<keyword evidence="1 3" id="KW-0647">Proteasome</keyword>
<organism evidence="3 4">
    <name type="scientific">Clonorchis sinensis</name>
    <name type="common">Chinese liver fluke</name>
    <dbReference type="NCBI Taxonomy" id="79923"/>
    <lineage>
        <taxon>Eukaryota</taxon>
        <taxon>Metazoa</taxon>
        <taxon>Spiralia</taxon>
        <taxon>Lophotrochozoa</taxon>
        <taxon>Platyhelminthes</taxon>
        <taxon>Trematoda</taxon>
        <taxon>Digenea</taxon>
        <taxon>Opisthorchiida</taxon>
        <taxon>Opisthorchiata</taxon>
        <taxon>Opisthorchiidae</taxon>
        <taxon>Clonorchis</taxon>
    </lineage>
</organism>
<sequence>MTLFRFLSFCFGPPPSNPNGLILFQLDMFPLKEIERLSIEEITSNVYINHPVSMEQHLMEGNFQRVFLSKDNVPSKRYDFFIDILLNTTRDEVASCIEAAYESLSLQEAARTLFFDNQQSMIAYGAQRNWTLDNNNVYHFQKDMKQEDDSIPSSDVTKVMLEYTKELDQII</sequence>
<dbReference type="GO" id="GO:0043161">
    <property type="term" value="P:proteasome-mediated ubiquitin-dependent protein catabolic process"/>
    <property type="evidence" value="ECO:0007669"/>
    <property type="project" value="TreeGrafter"/>
</dbReference>
<dbReference type="GO" id="GO:0005829">
    <property type="term" value="C:cytosol"/>
    <property type="evidence" value="ECO:0007669"/>
    <property type="project" value="TreeGrafter"/>
</dbReference>
<dbReference type="InterPro" id="IPR033464">
    <property type="entry name" value="CSN8_PSD8_EIF3K"/>
</dbReference>
<accession>G7Y5S3</accession>
<dbReference type="PANTHER" id="PTHR12387">
    <property type="entry name" value="26S PROTEASOME NON-ATPASE REGULATORY SUBUNIT 8"/>
    <property type="match status" value="1"/>
</dbReference>
<keyword evidence="4" id="KW-1185">Reference proteome</keyword>
<reference key="2">
    <citation type="submission" date="2011-10" db="EMBL/GenBank/DDBJ databases">
        <title>The genome and transcriptome sequence of Clonorchis sinensis provide insights into the carcinogenic liver fluke.</title>
        <authorList>
            <person name="Wang X."/>
            <person name="Huang Y."/>
            <person name="Chen W."/>
            <person name="Liu H."/>
            <person name="Guo L."/>
            <person name="Chen Y."/>
            <person name="Luo F."/>
            <person name="Zhou W."/>
            <person name="Sun J."/>
            <person name="Mao Q."/>
            <person name="Liang P."/>
            <person name="Zhou C."/>
            <person name="Tian Y."/>
            <person name="Men J."/>
            <person name="Lv X."/>
            <person name="Huang L."/>
            <person name="Zhou J."/>
            <person name="Hu Y."/>
            <person name="Li R."/>
            <person name="Zhang F."/>
            <person name="Lei H."/>
            <person name="Li X."/>
            <person name="Hu X."/>
            <person name="Liang C."/>
            <person name="Xu J."/>
            <person name="Wu Z."/>
            <person name="Yu X."/>
        </authorList>
    </citation>
    <scope>NUCLEOTIDE SEQUENCE</scope>
    <source>
        <strain>Henan</strain>
    </source>
</reference>
<evidence type="ECO:0000256" key="1">
    <source>
        <dbReference type="ARBA" id="ARBA00022942"/>
    </source>
</evidence>